<name>A0ABR4N5K7_9FUNG</name>
<comment type="similarity">
    <text evidence="2">Belongs to the ABC transporter superfamily. ABCF family. EF3 subfamily.</text>
</comment>
<evidence type="ECO:0000256" key="3">
    <source>
        <dbReference type="ARBA" id="ARBA00022490"/>
    </source>
</evidence>
<accession>A0ABR4N5K7</accession>
<dbReference type="Pfam" id="PF24987">
    <property type="entry name" value="HEAT_EF3_N"/>
    <property type="match status" value="1"/>
</dbReference>
<dbReference type="InterPro" id="IPR047038">
    <property type="entry name" value="eEF3_chromodomain-like_sf"/>
</dbReference>
<dbReference type="PROSITE" id="PS00211">
    <property type="entry name" value="ABC_TRANSPORTER_1"/>
    <property type="match status" value="2"/>
</dbReference>
<reference evidence="9 10" key="1">
    <citation type="submission" date="2023-09" db="EMBL/GenBank/DDBJ databases">
        <title>Pangenome analysis of Batrachochytrium dendrobatidis and related Chytrids.</title>
        <authorList>
            <person name="Yacoub M.N."/>
            <person name="Stajich J.E."/>
            <person name="James T.Y."/>
        </authorList>
    </citation>
    <scope>NUCLEOTIDE SEQUENCE [LARGE SCALE GENOMIC DNA]</scope>
    <source>
        <strain evidence="9 10">JEL0888</strain>
    </source>
</reference>
<dbReference type="Pfam" id="PF00005">
    <property type="entry name" value="ABC_tran"/>
    <property type="match status" value="2"/>
</dbReference>
<dbReference type="Gene3D" id="1.25.10.10">
    <property type="entry name" value="Leucine-rich Repeat Variant"/>
    <property type="match status" value="1"/>
</dbReference>
<dbReference type="InterPro" id="IPR027417">
    <property type="entry name" value="P-loop_NTPase"/>
</dbReference>
<dbReference type="SUPFAM" id="SSF54160">
    <property type="entry name" value="Chromo domain-like"/>
    <property type="match status" value="1"/>
</dbReference>
<dbReference type="InterPro" id="IPR023780">
    <property type="entry name" value="Chromo_domain"/>
</dbReference>
<evidence type="ECO:0000256" key="1">
    <source>
        <dbReference type="ARBA" id="ARBA00004496"/>
    </source>
</evidence>
<evidence type="ECO:0000256" key="6">
    <source>
        <dbReference type="ARBA" id="ARBA00022840"/>
    </source>
</evidence>
<evidence type="ECO:0000256" key="2">
    <source>
        <dbReference type="ARBA" id="ARBA00011054"/>
    </source>
</evidence>
<dbReference type="PROSITE" id="PS50013">
    <property type="entry name" value="CHROMO_2"/>
    <property type="match status" value="1"/>
</dbReference>
<keyword evidence="5" id="KW-0547">Nucleotide-binding</keyword>
<dbReference type="Gene3D" id="2.40.50.990">
    <property type="match status" value="1"/>
</dbReference>
<comment type="caution">
    <text evidence="9">The sequence shown here is derived from an EMBL/GenBank/DDBJ whole genome shotgun (WGS) entry which is preliminary data.</text>
</comment>
<dbReference type="PROSITE" id="PS50893">
    <property type="entry name" value="ABC_TRANSPORTER_2"/>
    <property type="match status" value="2"/>
</dbReference>
<proteinExistence type="inferred from homology"/>
<dbReference type="InterPro" id="IPR015688">
    <property type="entry name" value="eEF3_ABC2_chromodomain-like"/>
</dbReference>
<keyword evidence="3" id="KW-0963">Cytoplasm</keyword>
<protein>
    <submittedName>
        <fullName evidence="9">[NU+] prion formation protein 1</fullName>
    </submittedName>
</protein>
<keyword evidence="9" id="KW-0034">Amyloid</keyword>
<feature type="domain" description="ABC transporter" evidence="8">
    <location>
        <begin position="433"/>
        <end position="648"/>
    </location>
</feature>
<dbReference type="InterPro" id="IPR011989">
    <property type="entry name" value="ARM-like"/>
</dbReference>
<dbReference type="SUPFAM" id="SSF48371">
    <property type="entry name" value="ARM repeat"/>
    <property type="match status" value="1"/>
</dbReference>
<dbReference type="PANTHER" id="PTHR19211:SF14">
    <property type="entry name" value="ATP-BINDING CASSETTE SUB-FAMILY F MEMBER 1"/>
    <property type="match status" value="1"/>
</dbReference>
<evidence type="ECO:0000259" key="7">
    <source>
        <dbReference type="PROSITE" id="PS50013"/>
    </source>
</evidence>
<dbReference type="SMART" id="SM00298">
    <property type="entry name" value="CHROMO"/>
    <property type="match status" value="1"/>
</dbReference>
<keyword evidence="10" id="KW-1185">Reference proteome</keyword>
<keyword evidence="6" id="KW-0067">ATP-binding</keyword>
<evidence type="ECO:0000256" key="5">
    <source>
        <dbReference type="ARBA" id="ARBA00022741"/>
    </source>
</evidence>
<dbReference type="CDD" id="cd18626">
    <property type="entry name" value="CD_eEF3"/>
    <property type="match status" value="1"/>
</dbReference>
<keyword evidence="9" id="KW-0640">Prion</keyword>
<dbReference type="SMART" id="SM00382">
    <property type="entry name" value="AAA"/>
    <property type="match status" value="2"/>
</dbReference>
<gene>
    <name evidence="9" type="primary">NEW1</name>
    <name evidence="9" type="ORF">HK105_205569</name>
</gene>
<evidence type="ECO:0000313" key="9">
    <source>
        <dbReference type="EMBL" id="KAL2914827.1"/>
    </source>
</evidence>
<dbReference type="SUPFAM" id="SSF52540">
    <property type="entry name" value="P-loop containing nucleoside triphosphate hydrolases"/>
    <property type="match status" value="2"/>
</dbReference>
<dbReference type="Pfam" id="PF24984">
    <property type="entry name" value="HEAT_EF3_GNC1"/>
    <property type="match status" value="1"/>
</dbReference>
<dbReference type="Proteomes" id="UP001527925">
    <property type="component" value="Unassembled WGS sequence"/>
</dbReference>
<evidence type="ECO:0000259" key="8">
    <source>
        <dbReference type="PROSITE" id="PS50893"/>
    </source>
</evidence>
<dbReference type="InterPro" id="IPR017871">
    <property type="entry name" value="ABC_transporter-like_CS"/>
</dbReference>
<sequence length="1034" mass="113800">MSLERVAELLVQLNTCETSQECLMVASELGALVKANIVLLDSAGILNALVSSTTNKKSGLEREGGLLGIAGIAGAVGRSGEPYLLSLLPMVLDAYADKGQPVREAASLAAENILAVVEPVAVPAVLPLLFEAMTRKWQTKIGAIELLVTLAKRAPAQIGEALPDIIPAVTDCMHETKAEVGRAAVASMIKICAVVGNPDIEPHIKLLVDCMAHPDKVTSAVQKLSATTFVAEVTGPALAVMVPLLVRALTDRSAAVMRSTVVISDNLFKLVRNPRDAGQFMPQLLPGLERIIDTAAFPEIRALATAARNTLVKAAGGEGGAAQARRNSAAVALAAVNHQSIGIEMRKIISDLRLFLVSFCDEAIDHAAFIASQLVRTNEWDIVIWNDMLKPYFASFIDAVDLNELVKRLHKHYSDIHVKATKQEEDDDEDEGEELCNCEFSLAYGGMMLLNHTRLRLKRGQRYGLCGHNGAGKSTLMRSISLGKLEGFPSQDELRSVFVEHSLQGEDADLPVTDFIASDARLAGVSRQEIVDALASVGFDSDRQQQAVGALSGGWKMKLELARAMLMKADILLLDEPTNHLDVVNVKWLEEYLVSQTNVTSIIVSHDSSFLDNVCTYIIHYEQKKLVYYKGNLSMFVEKRPEARSYYTLAATSVKFSFPPPSILLGIRSNTKAILKMSEVTFTYPGATKPSLYNASAQLSLSSRVGIIGPNGAGKSTMIKVLTGEVIPQSGTVWKHPNLRVGYVAQHAFHHLEQHLEKTPNQYIQWRYLGGHDREILEKATRKFTDEDLKQLEMLVEHEGVKRRIECLLGRQKLKKSFQYEVKWVGYLHKHNAWISRERLLELGFNKLVQAFDDNEASREGQSYRELVPSVIRQHLEEVGLDGDIADNNPISGLSGGQKVKVVLAAAMWNNPHMLVLDEPTNYLDRESLGGLAVAIREWGGAVVMISHNKEFVEALCPETWHVEAGHVTKRGKTAVVDDHFEDAAKKIEQAAAAKPKKKKLSRNELKAREVRRRARHLKWLIEGGVKEPDTDSD</sequence>
<organism evidence="9 10">
    <name type="scientific">Polyrhizophydium stewartii</name>
    <dbReference type="NCBI Taxonomy" id="2732419"/>
    <lineage>
        <taxon>Eukaryota</taxon>
        <taxon>Fungi</taxon>
        <taxon>Fungi incertae sedis</taxon>
        <taxon>Chytridiomycota</taxon>
        <taxon>Chytridiomycota incertae sedis</taxon>
        <taxon>Chytridiomycetes</taxon>
        <taxon>Rhizophydiales</taxon>
        <taxon>Rhizophydiales incertae sedis</taxon>
        <taxon>Polyrhizophydium</taxon>
    </lineage>
</organism>
<dbReference type="PANTHER" id="PTHR19211">
    <property type="entry name" value="ATP-BINDING TRANSPORT PROTEIN-RELATED"/>
    <property type="match status" value="1"/>
</dbReference>
<evidence type="ECO:0000313" key="10">
    <source>
        <dbReference type="Proteomes" id="UP001527925"/>
    </source>
</evidence>
<dbReference type="EMBL" id="JADGIZ020000029">
    <property type="protein sequence ID" value="KAL2914827.1"/>
    <property type="molecule type" value="Genomic_DNA"/>
</dbReference>
<dbReference type="Gene3D" id="3.40.50.300">
    <property type="entry name" value="P-loop containing nucleotide triphosphate hydrolases"/>
    <property type="match status" value="2"/>
</dbReference>
<dbReference type="InterPro" id="IPR003593">
    <property type="entry name" value="AAA+_ATPase"/>
</dbReference>
<feature type="domain" description="ABC transporter" evidence="8">
    <location>
        <begin position="675"/>
        <end position="990"/>
    </location>
</feature>
<dbReference type="InterPro" id="IPR050611">
    <property type="entry name" value="ABCF"/>
</dbReference>
<dbReference type="InterPro" id="IPR000953">
    <property type="entry name" value="Chromo/chromo_shadow_dom"/>
</dbReference>
<feature type="domain" description="Chromo" evidence="7">
    <location>
        <begin position="803"/>
        <end position="864"/>
    </location>
</feature>
<dbReference type="Pfam" id="PF00385">
    <property type="entry name" value="Chromo"/>
    <property type="match status" value="1"/>
</dbReference>
<evidence type="ECO:0000256" key="4">
    <source>
        <dbReference type="ARBA" id="ARBA00022737"/>
    </source>
</evidence>
<keyword evidence="4" id="KW-0677">Repeat</keyword>
<comment type="subcellular location">
    <subcellularLocation>
        <location evidence="1">Cytoplasm</location>
    </subcellularLocation>
</comment>
<dbReference type="CDD" id="cd03221">
    <property type="entry name" value="ABCF_EF-3"/>
    <property type="match status" value="1"/>
</dbReference>
<dbReference type="InterPro" id="IPR003439">
    <property type="entry name" value="ABC_transporter-like_ATP-bd"/>
</dbReference>
<dbReference type="InterPro" id="IPR016024">
    <property type="entry name" value="ARM-type_fold"/>
</dbReference>
<dbReference type="InterPro" id="IPR016197">
    <property type="entry name" value="Chromo-like_dom_sf"/>
</dbReference>